<dbReference type="NCBIfam" id="TIGR00916">
    <property type="entry name" value="2A0604s01"/>
    <property type="match status" value="1"/>
</dbReference>
<evidence type="ECO:0000313" key="13">
    <source>
        <dbReference type="Proteomes" id="UP000326912"/>
    </source>
</evidence>
<comment type="function">
    <text evidence="9">Part of the Sec protein translocase complex. Interacts with the SecYEG preprotein conducting channel. SecDF uses the proton motive force (PMF) to complete protein translocation after the ATP-dependent function of SecA.</text>
</comment>
<keyword evidence="3 9" id="KW-1003">Cell membrane</keyword>
<dbReference type="GO" id="GO:0015450">
    <property type="term" value="F:protein-transporting ATPase activity"/>
    <property type="evidence" value="ECO:0007669"/>
    <property type="project" value="InterPro"/>
</dbReference>
<protein>
    <recommendedName>
        <fullName evidence="9">Protein translocase subunit SecD</fullName>
    </recommendedName>
</protein>
<keyword evidence="13" id="KW-1185">Reference proteome</keyword>
<dbReference type="SUPFAM" id="SSF82866">
    <property type="entry name" value="Multidrug efflux transporter AcrB transmembrane domain"/>
    <property type="match status" value="1"/>
</dbReference>
<evidence type="ECO:0000256" key="9">
    <source>
        <dbReference type="HAMAP-Rule" id="MF_01463"/>
    </source>
</evidence>
<evidence type="ECO:0000256" key="4">
    <source>
        <dbReference type="ARBA" id="ARBA00022692"/>
    </source>
</evidence>
<dbReference type="Pfam" id="PF22599">
    <property type="entry name" value="SecDF_P1_head"/>
    <property type="match status" value="1"/>
</dbReference>
<dbReference type="AlphaFoldDB" id="A0A5J4KDB5"/>
<dbReference type="Gene3D" id="1.20.1640.10">
    <property type="entry name" value="Multidrug efflux transporter AcrB transmembrane domain"/>
    <property type="match status" value="1"/>
</dbReference>
<dbReference type="Gene3D" id="3.30.1360.200">
    <property type="match status" value="1"/>
</dbReference>
<comment type="caution">
    <text evidence="9">Lacks conserved residue(s) required for the propagation of feature annotation.</text>
</comment>
<dbReference type="GO" id="GO:0005886">
    <property type="term" value="C:plasma membrane"/>
    <property type="evidence" value="ECO:0007669"/>
    <property type="project" value="UniProtKB-SubCell"/>
</dbReference>
<evidence type="ECO:0000256" key="7">
    <source>
        <dbReference type="ARBA" id="ARBA00023010"/>
    </source>
</evidence>
<dbReference type="InterPro" id="IPR055344">
    <property type="entry name" value="SecD_SecF_C_bact"/>
</dbReference>
<dbReference type="InterPro" id="IPR054384">
    <property type="entry name" value="SecDF_P1_head"/>
</dbReference>
<dbReference type="InterPro" id="IPR022646">
    <property type="entry name" value="SecD/SecF_CS"/>
</dbReference>
<keyword evidence="2 9" id="KW-0813">Transport</keyword>
<comment type="similarity">
    <text evidence="9">Belongs to the SecD/SecF family. SecD subfamily.</text>
</comment>
<dbReference type="InterPro" id="IPR022813">
    <property type="entry name" value="SecD/SecF_arch_bac"/>
</dbReference>
<evidence type="ECO:0000259" key="10">
    <source>
        <dbReference type="Pfam" id="PF02355"/>
    </source>
</evidence>
<feature type="transmembrane region" description="Helical" evidence="9">
    <location>
        <begin position="330"/>
        <end position="351"/>
    </location>
</feature>
<dbReference type="PANTHER" id="PTHR30081:SF1">
    <property type="entry name" value="PROTEIN TRANSLOCASE SUBUNIT SECD"/>
    <property type="match status" value="1"/>
</dbReference>
<feature type="transmembrane region" description="Helical" evidence="9">
    <location>
        <begin position="281"/>
        <end position="299"/>
    </location>
</feature>
<dbReference type="GO" id="GO:0065002">
    <property type="term" value="P:intracellular protein transmembrane transport"/>
    <property type="evidence" value="ECO:0007669"/>
    <property type="project" value="UniProtKB-UniRule"/>
</dbReference>
<dbReference type="Proteomes" id="UP000326912">
    <property type="component" value="Unassembled WGS sequence"/>
</dbReference>
<feature type="transmembrane region" description="Helical" evidence="9">
    <location>
        <begin position="412"/>
        <end position="431"/>
    </location>
</feature>
<dbReference type="Gene3D" id="3.30.70.3400">
    <property type="match status" value="1"/>
</dbReference>
<accession>A0A5J4KDB5</accession>
<evidence type="ECO:0000259" key="11">
    <source>
        <dbReference type="Pfam" id="PF22599"/>
    </source>
</evidence>
<comment type="caution">
    <text evidence="12">The sequence shown here is derived from an EMBL/GenBank/DDBJ whole genome shotgun (WGS) entry which is preliminary data.</text>
</comment>
<keyword evidence="6 9" id="KW-1133">Transmembrane helix</keyword>
<dbReference type="Pfam" id="PF02355">
    <property type="entry name" value="SecD_SecF_C"/>
    <property type="match status" value="1"/>
</dbReference>
<dbReference type="PANTHER" id="PTHR30081">
    <property type="entry name" value="PROTEIN-EXPORT MEMBRANE PROTEIN SEC"/>
    <property type="match status" value="1"/>
</dbReference>
<evidence type="ECO:0000256" key="1">
    <source>
        <dbReference type="ARBA" id="ARBA00004651"/>
    </source>
</evidence>
<keyword evidence="8 9" id="KW-0472">Membrane</keyword>
<evidence type="ECO:0000256" key="3">
    <source>
        <dbReference type="ARBA" id="ARBA00022475"/>
    </source>
</evidence>
<dbReference type="GO" id="GO:0006605">
    <property type="term" value="P:protein targeting"/>
    <property type="evidence" value="ECO:0007669"/>
    <property type="project" value="UniProtKB-UniRule"/>
</dbReference>
<reference evidence="12 13" key="1">
    <citation type="submission" date="2019-10" db="EMBL/GenBank/DDBJ databases">
        <title>Dictyobacter vulcani sp. nov., within the class Ktedonobacteria, isolated from soil of volcanic Mt. Zao.</title>
        <authorList>
            <person name="Zheng Y."/>
            <person name="Wang C.M."/>
            <person name="Sakai Y."/>
            <person name="Abe K."/>
            <person name="Yokota A."/>
            <person name="Yabe S."/>
        </authorList>
    </citation>
    <scope>NUCLEOTIDE SEQUENCE [LARGE SCALE GENOMIC DNA]</scope>
    <source>
        <strain evidence="12 13">W12</strain>
    </source>
</reference>
<dbReference type="HAMAP" id="MF_01463_B">
    <property type="entry name" value="SecD_B"/>
    <property type="match status" value="1"/>
</dbReference>
<dbReference type="EMBL" id="BKZW01000001">
    <property type="protein sequence ID" value="GER86928.1"/>
    <property type="molecule type" value="Genomic_DNA"/>
</dbReference>
<dbReference type="Pfam" id="PF07549">
    <property type="entry name" value="Sec_GG"/>
    <property type="match status" value="1"/>
</dbReference>
<dbReference type="NCBIfam" id="TIGR01129">
    <property type="entry name" value="secD"/>
    <property type="match status" value="1"/>
</dbReference>
<evidence type="ECO:0000313" key="12">
    <source>
        <dbReference type="EMBL" id="GER86928.1"/>
    </source>
</evidence>
<feature type="domain" description="Protein export membrane protein SecD/SecF C-terminal" evidence="10">
    <location>
        <begin position="260"/>
        <end position="432"/>
    </location>
</feature>
<dbReference type="InterPro" id="IPR005791">
    <property type="entry name" value="SecD"/>
</dbReference>
<evidence type="ECO:0000256" key="5">
    <source>
        <dbReference type="ARBA" id="ARBA00022927"/>
    </source>
</evidence>
<gene>
    <name evidence="9 12" type="primary">secD</name>
    <name evidence="12" type="ORF">KDW_10900</name>
</gene>
<dbReference type="GO" id="GO:0043952">
    <property type="term" value="P:protein transport by the Sec complex"/>
    <property type="evidence" value="ECO:0007669"/>
    <property type="project" value="UniProtKB-UniRule"/>
</dbReference>
<dbReference type="InterPro" id="IPR048634">
    <property type="entry name" value="SecD_SecF_C"/>
</dbReference>
<evidence type="ECO:0000256" key="6">
    <source>
        <dbReference type="ARBA" id="ARBA00022989"/>
    </source>
</evidence>
<feature type="domain" description="SecDF P1 head subdomain" evidence="11">
    <location>
        <begin position="160"/>
        <end position="258"/>
    </location>
</feature>
<dbReference type="RefSeq" id="WP_151754981.1">
    <property type="nucleotide sequence ID" value="NZ_BKZW01000001.1"/>
</dbReference>
<keyword evidence="4 9" id="KW-0812">Transmembrane</keyword>
<proteinExistence type="inferred from homology"/>
<evidence type="ECO:0000256" key="8">
    <source>
        <dbReference type="ARBA" id="ARBA00023136"/>
    </source>
</evidence>
<sequence length="466" mass="49559">MRRGTIGLLLFIILLAAGASFVVFWPNASNGKPLYGINNPFTTTLGLDLQGGTRIQLEPKPGQGSINHDNMETTRQLLETRINGGLSVKEPSVRLQEGIGTSNISIVVDLPKFSGNQEDALRTLLKTGKLEFWDTGTSGGLQQNQAFDPNQYAQYNPGGKALFTGNDLDPNNLSPGQDPQTGAYLIQFQMKNNGAAARFGSFTASHIGHYLTVTLDRVVVTSPVIQSAITGPGSINGNFTLTEAQQTVNILKVGALPIALQETSEQVIGGTLGAETISRSLLAGAIGLSIVALFMLIYYRLPGLLADVALVLYAVLTFAIFKLIGVTMSLAGIAGFILSIGMAVDANVLIFERVKEELRSGRLLASAIDIGWKRAWPSIRDSNISTMITCAVLYAFGSNFGATIIVGFATTLFLGVIISMFTAVVVTRTFLNLLVPTGVINHPALFGLPADALPSSKVAARRNSTV</sequence>
<comment type="subcellular location">
    <subcellularLocation>
        <location evidence="1 9">Cell membrane</location>
        <topology evidence="1 9">Multi-pass membrane protein</topology>
    </subcellularLocation>
</comment>
<keyword evidence="7 9" id="KW-0811">Translocation</keyword>
<keyword evidence="5 9" id="KW-0653">Protein transport</keyword>
<comment type="subunit">
    <text evidence="9">Forms a complex with SecF. Part of the essential Sec protein translocation apparatus which comprises SecA, SecYEG and auxiliary proteins SecDF. Other proteins may also be involved.</text>
</comment>
<organism evidence="12 13">
    <name type="scientific">Dictyobacter vulcani</name>
    <dbReference type="NCBI Taxonomy" id="2607529"/>
    <lineage>
        <taxon>Bacteria</taxon>
        <taxon>Bacillati</taxon>
        <taxon>Chloroflexota</taxon>
        <taxon>Ktedonobacteria</taxon>
        <taxon>Ktedonobacterales</taxon>
        <taxon>Dictyobacteraceae</taxon>
        <taxon>Dictyobacter</taxon>
    </lineage>
</organism>
<evidence type="ECO:0000256" key="2">
    <source>
        <dbReference type="ARBA" id="ARBA00022448"/>
    </source>
</evidence>
<name>A0A5J4KDB5_9CHLR</name>